<keyword evidence="2" id="KW-1185">Reference proteome</keyword>
<evidence type="ECO:0008006" key="3">
    <source>
        <dbReference type="Google" id="ProtNLM"/>
    </source>
</evidence>
<dbReference type="Proteomes" id="UP001203410">
    <property type="component" value="Unassembled WGS sequence"/>
</dbReference>
<dbReference type="RefSeq" id="WP_249904474.1">
    <property type="nucleotide sequence ID" value="NZ_JAMGBA010000002.1"/>
</dbReference>
<name>A0ABT0RW32_9SPHN</name>
<organism evidence="1 2">
    <name type="scientific">Sphingomonas caseinilyticus</name>
    <dbReference type="NCBI Taxonomy" id="2908205"/>
    <lineage>
        <taxon>Bacteria</taxon>
        <taxon>Pseudomonadati</taxon>
        <taxon>Pseudomonadota</taxon>
        <taxon>Alphaproteobacteria</taxon>
        <taxon>Sphingomonadales</taxon>
        <taxon>Sphingomonadaceae</taxon>
        <taxon>Sphingomonas</taxon>
    </lineage>
</organism>
<dbReference type="EMBL" id="JAMGBA010000002">
    <property type="protein sequence ID" value="MCL6699104.1"/>
    <property type="molecule type" value="Genomic_DNA"/>
</dbReference>
<reference evidence="1 2" key="1">
    <citation type="submission" date="2022-05" db="EMBL/GenBank/DDBJ databases">
        <authorList>
            <person name="Jo J.-H."/>
            <person name="Im W.-T."/>
        </authorList>
    </citation>
    <scope>NUCLEOTIDE SEQUENCE [LARGE SCALE GENOMIC DNA]</scope>
    <source>
        <strain evidence="1 2">NSE70-1</strain>
    </source>
</reference>
<evidence type="ECO:0000313" key="1">
    <source>
        <dbReference type="EMBL" id="MCL6699104.1"/>
    </source>
</evidence>
<comment type="caution">
    <text evidence="1">The sequence shown here is derived from an EMBL/GenBank/DDBJ whole genome shotgun (WGS) entry which is preliminary data.</text>
</comment>
<evidence type="ECO:0000313" key="2">
    <source>
        <dbReference type="Proteomes" id="UP001203410"/>
    </source>
</evidence>
<sequence>MDSFSEYPSDYGGPAAAEPQADVTLEIGGDERRMHVRAYNYWCSLLEGRDYPSIEDLEPGDIEDFGPHSVLLDFTEGRDNPATPYIGTAIREECGIGDDIKSIADVPGRSLLSRLTDHYMQIIANRAPVGFEAEFVNQRGRNICYRGILMPFSSDGDMIDFIYGVINWKDLGEGVAAPQVVRAVLPPIEAESDEFLDEDVLELGADEALETDNDDTLELVDQVPFAPEAERAAEFEPVMSDDPLEAVEAPAAAPHLSWEDGPLADPEPLAETVDEKELAIELDADAGLADRLWAARESAEVCKQADGRSRVALYRALAMAYDFAVASKRVPEEYAEILDDAGVKSQARAPMTPIVKLVFGVEYDKTRLTEFAAALNYAERQGIDFGGFQQFVEEAEGGLKGLVAEERKARRPDKPAEDKVEAGKSALRSAPSIALAQLPTNQEFALVLTRRNADGVHEVVELVADSSMLERALRRAAN</sequence>
<proteinExistence type="predicted"/>
<gene>
    <name evidence="1" type="ORF">LZ496_09975</name>
</gene>
<protein>
    <recommendedName>
        <fullName evidence="3">PAS domain-containing protein</fullName>
    </recommendedName>
</protein>
<accession>A0ABT0RW32</accession>